<evidence type="ECO:0000259" key="1">
    <source>
        <dbReference type="Pfam" id="PF25322"/>
    </source>
</evidence>
<gene>
    <name evidence="2" type="ORF">HPBE_LOCUS9129</name>
</gene>
<reference evidence="4" key="2">
    <citation type="submission" date="2019-09" db="UniProtKB">
        <authorList>
            <consortium name="WormBaseParasite"/>
        </authorList>
    </citation>
    <scope>IDENTIFICATION</scope>
</reference>
<dbReference type="InterPro" id="IPR057339">
    <property type="entry name" value="RBD_SIN1"/>
</dbReference>
<evidence type="ECO:0000313" key="2">
    <source>
        <dbReference type="EMBL" id="VDO79357.1"/>
    </source>
</evidence>
<evidence type="ECO:0000313" key="4">
    <source>
        <dbReference type="WBParaSite" id="HPBE_0000912801-mRNA-1"/>
    </source>
</evidence>
<dbReference type="WBParaSite" id="HPBE_0000912801-mRNA-1">
    <property type="protein sequence ID" value="HPBE_0000912801-mRNA-1"/>
    <property type="gene ID" value="HPBE_0000912801"/>
</dbReference>
<proteinExistence type="predicted"/>
<accession>A0A3P7Z620</accession>
<sequence>MPNNTFKNDGVWLFDADFARCDYEIEEWKEIQSTQYATETSIEVRHHRDSESSITQIRRHCLELNSKDMRAKQTREIESQSGSEGVTFHSAVIHFQMEYELEDINVFGKALNLQQSICNSGCHEFVLVRKFSSRGEFHPRGTMFRQKSAALLTPVSRSSNNPVFDFSNALASPGETPCTPSGGVSPFMLCEDNEAVMSFRVNRIHRVKRNWAGIMSIRWDSFDIAPLASGRRSFFPNSYQKAITVPWTNLCDVKCVERASGEASTVLAVAFLPVLEKERDLPAQEVTLRHIAQGYEGRTWKVVLVEFESEANANQAKEHILGVLRAVNPPAYQAYQRSNDGSRGPSESAEAVLMEMADGLLPATSRPPKMSTMKKLRRLRRALNSRRD</sequence>
<dbReference type="OrthoDB" id="241990at2759"/>
<organism evidence="2">
    <name type="scientific">Heligmosomoides polygyrus</name>
    <name type="common">Parasitic roundworm</name>
    <dbReference type="NCBI Taxonomy" id="6339"/>
    <lineage>
        <taxon>Eukaryota</taxon>
        <taxon>Metazoa</taxon>
        <taxon>Ecdysozoa</taxon>
        <taxon>Nematoda</taxon>
        <taxon>Chromadorea</taxon>
        <taxon>Rhabditida</taxon>
        <taxon>Rhabditina</taxon>
        <taxon>Rhabditomorpha</taxon>
        <taxon>Strongyloidea</taxon>
        <taxon>Heligmosomidae</taxon>
        <taxon>Heligmosomoides</taxon>
    </lineage>
</organism>
<reference evidence="2 3" key="1">
    <citation type="submission" date="2018-11" db="EMBL/GenBank/DDBJ databases">
        <authorList>
            <consortium name="Pathogen Informatics"/>
        </authorList>
    </citation>
    <scope>NUCLEOTIDE SEQUENCE [LARGE SCALE GENOMIC DNA]</scope>
</reference>
<keyword evidence="3" id="KW-1185">Reference proteome</keyword>
<protein>
    <submittedName>
        <fullName evidence="4">SAWADEE domain-containing protein</fullName>
    </submittedName>
</protein>
<dbReference type="AlphaFoldDB" id="A0A3P7Z620"/>
<feature type="domain" description="Target of rapamycin complex 2 subunit MAPKAP1-like Ras-binding" evidence="1">
    <location>
        <begin position="93"/>
        <end position="129"/>
    </location>
</feature>
<dbReference type="EMBL" id="UZAH01026352">
    <property type="protein sequence ID" value="VDO79357.1"/>
    <property type="molecule type" value="Genomic_DNA"/>
</dbReference>
<dbReference type="Proteomes" id="UP000050761">
    <property type="component" value="Unassembled WGS sequence"/>
</dbReference>
<evidence type="ECO:0000313" key="3">
    <source>
        <dbReference type="Proteomes" id="UP000050761"/>
    </source>
</evidence>
<name>A0A3P7Z620_HELPZ</name>
<dbReference type="Pfam" id="PF25322">
    <property type="entry name" value="RBD_SIN1"/>
    <property type="match status" value="1"/>
</dbReference>